<proteinExistence type="predicted"/>
<dbReference type="RefSeq" id="WP_191317716.1">
    <property type="nucleotide sequence ID" value="NZ_BNCG01000001.1"/>
</dbReference>
<evidence type="ECO:0000313" key="3">
    <source>
        <dbReference type="Proteomes" id="UP001595704"/>
    </source>
</evidence>
<evidence type="ECO:0000313" key="2">
    <source>
        <dbReference type="EMBL" id="MFC3636167.1"/>
    </source>
</evidence>
<name>A0ABV7UD71_9HYPH</name>
<gene>
    <name evidence="2" type="ORF">ACFONL_02045</name>
</gene>
<keyword evidence="3" id="KW-1185">Reference proteome</keyword>
<organism evidence="2 3">
    <name type="scientific">Camelimonas fluminis</name>
    <dbReference type="NCBI Taxonomy" id="1576911"/>
    <lineage>
        <taxon>Bacteria</taxon>
        <taxon>Pseudomonadati</taxon>
        <taxon>Pseudomonadota</taxon>
        <taxon>Alphaproteobacteria</taxon>
        <taxon>Hyphomicrobiales</taxon>
        <taxon>Chelatococcaceae</taxon>
        <taxon>Camelimonas</taxon>
    </lineage>
</organism>
<dbReference type="Proteomes" id="UP001595704">
    <property type="component" value="Unassembled WGS sequence"/>
</dbReference>
<feature type="region of interest" description="Disordered" evidence="1">
    <location>
        <begin position="1"/>
        <end position="21"/>
    </location>
</feature>
<dbReference type="EMBL" id="JBHRYC010000023">
    <property type="protein sequence ID" value="MFC3636167.1"/>
    <property type="molecule type" value="Genomic_DNA"/>
</dbReference>
<comment type="caution">
    <text evidence="2">The sequence shown here is derived from an EMBL/GenBank/DDBJ whole genome shotgun (WGS) entry which is preliminary data.</text>
</comment>
<evidence type="ECO:0000256" key="1">
    <source>
        <dbReference type="SAM" id="MobiDB-lite"/>
    </source>
</evidence>
<reference evidence="3" key="1">
    <citation type="journal article" date="2019" name="Int. J. Syst. Evol. Microbiol.">
        <title>The Global Catalogue of Microorganisms (GCM) 10K type strain sequencing project: providing services to taxonomists for standard genome sequencing and annotation.</title>
        <authorList>
            <consortium name="The Broad Institute Genomics Platform"/>
            <consortium name="The Broad Institute Genome Sequencing Center for Infectious Disease"/>
            <person name="Wu L."/>
            <person name="Ma J."/>
        </authorList>
    </citation>
    <scope>NUCLEOTIDE SEQUENCE [LARGE SCALE GENOMIC DNA]</scope>
    <source>
        <strain evidence="3">KCTC 42282</strain>
    </source>
</reference>
<accession>A0ABV7UD71</accession>
<sequence length="58" mass="6395">MTARRLKNGAISLHTGGTGQGKPVHTGTEFFSISLIWRVFLTQGRIRPAEKRFIGAVK</sequence>
<protein>
    <submittedName>
        <fullName evidence="2">Uncharacterized protein</fullName>
    </submittedName>
</protein>